<organism evidence="2">
    <name type="scientific">marine sediment metagenome</name>
    <dbReference type="NCBI Taxonomy" id="412755"/>
    <lineage>
        <taxon>unclassified sequences</taxon>
        <taxon>metagenomes</taxon>
        <taxon>ecological metagenomes</taxon>
    </lineage>
</organism>
<reference evidence="2" key="1">
    <citation type="journal article" date="2014" name="Front. Microbiol.">
        <title>High frequency of phylogenetically diverse reductive dehalogenase-homologous genes in deep subseafloor sedimentary metagenomes.</title>
        <authorList>
            <person name="Kawai M."/>
            <person name="Futagami T."/>
            <person name="Toyoda A."/>
            <person name="Takaki Y."/>
            <person name="Nishi S."/>
            <person name="Hori S."/>
            <person name="Arai W."/>
            <person name="Tsubouchi T."/>
            <person name="Morono Y."/>
            <person name="Uchiyama I."/>
            <person name="Ito T."/>
            <person name="Fujiyama A."/>
            <person name="Inagaki F."/>
            <person name="Takami H."/>
        </authorList>
    </citation>
    <scope>NUCLEOTIDE SEQUENCE</scope>
    <source>
        <strain evidence="2">Expedition CK06-06</strain>
    </source>
</reference>
<evidence type="ECO:0000313" key="2">
    <source>
        <dbReference type="EMBL" id="GAH11924.1"/>
    </source>
</evidence>
<feature type="region of interest" description="Disordered" evidence="1">
    <location>
        <begin position="1"/>
        <end position="33"/>
    </location>
</feature>
<proteinExistence type="predicted"/>
<gene>
    <name evidence="2" type="ORF">S01H4_63139</name>
</gene>
<comment type="caution">
    <text evidence="2">The sequence shown here is derived from an EMBL/GenBank/DDBJ whole genome shotgun (WGS) entry which is preliminary data.</text>
</comment>
<feature type="non-terminal residue" evidence="2">
    <location>
        <position position="77"/>
    </location>
</feature>
<dbReference type="AlphaFoldDB" id="X1E408"/>
<name>X1E408_9ZZZZ</name>
<sequence length="77" mass="8137">MANKLYKIGMSDGGGVFSSSSSSSVDSSSSSGGSSIIWELDLPDDDLKLQGKIILKEGEGVVVYNNNSNIYTIRDDS</sequence>
<feature type="compositionally biased region" description="Low complexity" evidence="1">
    <location>
        <begin position="17"/>
        <end position="33"/>
    </location>
</feature>
<dbReference type="EMBL" id="BART01037876">
    <property type="protein sequence ID" value="GAH11924.1"/>
    <property type="molecule type" value="Genomic_DNA"/>
</dbReference>
<protein>
    <submittedName>
        <fullName evidence="2">Uncharacterized protein</fullName>
    </submittedName>
</protein>
<accession>X1E408</accession>
<evidence type="ECO:0000256" key="1">
    <source>
        <dbReference type="SAM" id="MobiDB-lite"/>
    </source>
</evidence>